<dbReference type="Pfam" id="PF15385">
    <property type="entry name" value="SARG"/>
    <property type="match status" value="2"/>
</dbReference>
<gene>
    <name evidence="2" type="ORF">chiPu_0007907</name>
</gene>
<feature type="compositionally biased region" description="Basic and acidic residues" evidence="1">
    <location>
        <begin position="213"/>
        <end position="223"/>
    </location>
</feature>
<reference evidence="2 3" key="1">
    <citation type="journal article" date="2018" name="Nat. Ecol. Evol.">
        <title>Shark genomes provide insights into elasmobranch evolution and the origin of vertebrates.</title>
        <authorList>
            <person name="Hara Y"/>
            <person name="Yamaguchi K"/>
            <person name="Onimaru K"/>
            <person name="Kadota M"/>
            <person name="Koyanagi M"/>
            <person name="Keeley SD"/>
            <person name="Tatsumi K"/>
            <person name="Tanaka K"/>
            <person name="Motone F"/>
            <person name="Kageyama Y"/>
            <person name="Nozu R"/>
            <person name="Adachi N"/>
            <person name="Nishimura O"/>
            <person name="Nakagawa R"/>
            <person name="Tanegashima C"/>
            <person name="Kiyatake I"/>
            <person name="Matsumoto R"/>
            <person name="Murakumo K"/>
            <person name="Nishida K"/>
            <person name="Terakita A"/>
            <person name="Kuratani S"/>
            <person name="Sato K"/>
            <person name="Hyodo S Kuraku.S."/>
        </authorList>
    </citation>
    <scope>NUCLEOTIDE SEQUENCE [LARGE SCALE GENOMIC DNA]</scope>
</reference>
<comment type="caution">
    <text evidence="2">The sequence shown here is derived from an EMBL/GenBank/DDBJ whole genome shotgun (WGS) entry which is preliminary data.</text>
</comment>
<evidence type="ECO:0000256" key="1">
    <source>
        <dbReference type="SAM" id="MobiDB-lite"/>
    </source>
</evidence>
<name>A0A401SGI3_CHIPU</name>
<dbReference type="PANTHER" id="PTHR21555:SF0">
    <property type="entry name" value="SPECIFICALLY ANDROGEN-REGULATED GENE PROTEIN"/>
    <property type="match status" value="1"/>
</dbReference>
<keyword evidence="3" id="KW-1185">Reference proteome</keyword>
<dbReference type="OrthoDB" id="9898538at2759"/>
<dbReference type="STRING" id="137246.A0A401SGI3"/>
<protein>
    <recommendedName>
        <fullName evidence="4">Specifically androgen-regulated gene protein</fullName>
    </recommendedName>
</protein>
<dbReference type="OMA" id="HSEPQSW"/>
<evidence type="ECO:0000313" key="3">
    <source>
        <dbReference type="Proteomes" id="UP000287033"/>
    </source>
</evidence>
<feature type="compositionally biased region" description="Polar residues" evidence="1">
    <location>
        <begin position="165"/>
        <end position="195"/>
    </location>
</feature>
<dbReference type="GO" id="GO:0005737">
    <property type="term" value="C:cytoplasm"/>
    <property type="evidence" value="ECO:0007669"/>
    <property type="project" value="TreeGrafter"/>
</dbReference>
<feature type="region of interest" description="Disordered" evidence="1">
    <location>
        <begin position="64"/>
        <end position="106"/>
    </location>
</feature>
<feature type="region of interest" description="Disordered" evidence="1">
    <location>
        <begin position="164"/>
        <end position="350"/>
    </location>
</feature>
<feature type="compositionally biased region" description="Basic and acidic residues" evidence="1">
    <location>
        <begin position="568"/>
        <end position="583"/>
    </location>
</feature>
<evidence type="ECO:0000313" key="2">
    <source>
        <dbReference type="EMBL" id="GCC29465.1"/>
    </source>
</evidence>
<dbReference type="AlphaFoldDB" id="A0A401SGI3"/>
<sequence length="583" mass="63156">MPTSDTWAGQFPMDSIASVSIVGSCNNVISTNSAFNDEYLDYLSAEERECLMFLEETIDALDIEDNNGLSTDELEQTKHSTKTESVPERPILSHPELGYRQSPEPDGKIPRAVLPNNKNNSTEFISPQTVQEKSGAYKFPRAVSPHSNKNCTDSTSPQMVRAKTGANTLPKYTQKPSAESKSMIPNQISESSRTPMPSEDTRRRSNSAIVQRELVESIEEKTKLGPPTAPKPRKLPSNIILKSFQKSDNLMVPNRNSQNSFKVQKGAAQNDGYNLSRDNSTDEEVKQVRMQALSKLGLLSEPDGQKTNSASPQSLKKEGTSISQTVTASNEVKRNQPEMSARNTNSLKRPIGIAPPLNHSAATAADLGVSGTANKMTNVTVGNANRVQWQLGSTKSSSLKRFTIASENAPPTMSIGSARTSMPTTTVLNPGMSKTLPLARRPANASEGEVKNINAAQWQFGATKASSLKRFGTASDHNQPTLHSDVARNTSIGAASAFGVNTNSRPRPVSICSEKDLSVKHGSPFEVLSSDKPGRKSFPITINHISAKFQKSPPKALNVQVAPPGPSSKDHREALRKLGLLKE</sequence>
<accession>A0A401SGI3</accession>
<dbReference type="PANTHER" id="PTHR21555">
    <property type="entry name" value="SPECIFICALLY ANDROGEN-REGULATED GENE PROTEIN"/>
    <property type="match status" value="1"/>
</dbReference>
<feature type="compositionally biased region" description="Polar residues" evidence="1">
    <location>
        <begin position="244"/>
        <end position="262"/>
    </location>
</feature>
<feature type="compositionally biased region" description="Polar residues" evidence="1">
    <location>
        <begin position="337"/>
        <end position="347"/>
    </location>
</feature>
<evidence type="ECO:0008006" key="4">
    <source>
        <dbReference type="Google" id="ProtNLM"/>
    </source>
</evidence>
<feature type="compositionally biased region" description="Basic and acidic residues" evidence="1">
    <location>
        <begin position="75"/>
        <end position="87"/>
    </location>
</feature>
<dbReference type="Proteomes" id="UP000287033">
    <property type="component" value="Unassembled WGS sequence"/>
</dbReference>
<proteinExistence type="predicted"/>
<feature type="region of interest" description="Disordered" evidence="1">
    <location>
        <begin position="549"/>
        <end position="583"/>
    </location>
</feature>
<dbReference type="InterPro" id="IPR026152">
    <property type="entry name" value="SARG"/>
</dbReference>
<feature type="compositionally biased region" description="Polar residues" evidence="1">
    <location>
        <begin position="305"/>
        <end position="330"/>
    </location>
</feature>
<organism evidence="2 3">
    <name type="scientific">Chiloscyllium punctatum</name>
    <name type="common">Brownbanded bambooshark</name>
    <name type="synonym">Hemiscyllium punctatum</name>
    <dbReference type="NCBI Taxonomy" id="137246"/>
    <lineage>
        <taxon>Eukaryota</taxon>
        <taxon>Metazoa</taxon>
        <taxon>Chordata</taxon>
        <taxon>Craniata</taxon>
        <taxon>Vertebrata</taxon>
        <taxon>Chondrichthyes</taxon>
        <taxon>Elasmobranchii</taxon>
        <taxon>Galeomorphii</taxon>
        <taxon>Galeoidea</taxon>
        <taxon>Orectolobiformes</taxon>
        <taxon>Hemiscylliidae</taxon>
        <taxon>Chiloscyllium</taxon>
    </lineage>
</organism>
<dbReference type="EMBL" id="BEZZ01000253">
    <property type="protein sequence ID" value="GCC29465.1"/>
    <property type="molecule type" value="Genomic_DNA"/>
</dbReference>